<evidence type="ECO:0000313" key="2">
    <source>
        <dbReference type="Proteomes" id="UP001141806"/>
    </source>
</evidence>
<dbReference type="Proteomes" id="UP001141806">
    <property type="component" value="Unassembled WGS sequence"/>
</dbReference>
<keyword evidence="2" id="KW-1185">Reference proteome</keyword>
<comment type="caution">
    <text evidence="1">The sequence shown here is derived from an EMBL/GenBank/DDBJ whole genome shotgun (WGS) entry which is preliminary data.</text>
</comment>
<proteinExistence type="predicted"/>
<reference evidence="1" key="1">
    <citation type="journal article" date="2023" name="Plant J.">
        <title>The genome of the king protea, Protea cynaroides.</title>
        <authorList>
            <person name="Chang J."/>
            <person name="Duong T.A."/>
            <person name="Schoeman C."/>
            <person name="Ma X."/>
            <person name="Roodt D."/>
            <person name="Barker N."/>
            <person name="Li Z."/>
            <person name="Van de Peer Y."/>
            <person name="Mizrachi E."/>
        </authorList>
    </citation>
    <scope>NUCLEOTIDE SEQUENCE</scope>
    <source>
        <tissue evidence="1">Young leaves</tissue>
    </source>
</reference>
<evidence type="ECO:0000313" key="1">
    <source>
        <dbReference type="EMBL" id="KAJ4977171.1"/>
    </source>
</evidence>
<accession>A0A9Q0KUY4</accession>
<protein>
    <submittedName>
        <fullName evidence="1">Uncharacterized protein</fullName>
    </submittedName>
</protein>
<gene>
    <name evidence="1" type="ORF">NE237_002277</name>
</gene>
<sequence>MTPFKRKRGERKIEMLNGNGDLRSTTVDLKLGDDVVQSVVKSAVNFEFRCLFPYTWHDGELLGPVAELVVDLKVGLVVGLTPDRTARLNSEPVCMQLSD</sequence>
<organism evidence="1 2">
    <name type="scientific">Protea cynaroides</name>
    <dbReference type="NCBI Taxonomy" id="273540"/>
    <lineage>
        <taxon>Eukaryota</taxon>
        <taxon>Viridiplantae</taxon>
        <taxon>Streptophyta</taxon>
        <taxon>Embryophyta</taxon>
        <taxon>Tracheophyta</taxon>
        <taxon>Spermatophyta</taxon>
        <taxon>Magnoliopsida</taxon>
        <taxon>Proteales</taxon>
        <taxon>Proteaceae</taxon>
        <taxon>Protea</taxon>
    </lineage>
</organism>
<name>A0A9Q0KUY4_9MAGN</name>
<dbReference type="EMBL" id="JAMYWD010000003">
    <property type="protein sequence ID" value="KAJ4977171.1"/>
    <property type="molecule type" value="Genomic_DNA"/>
</dbReference>
<dbReference type="AlphaFoldDB" id="A0A9Q0KUY4"/>